<name>A0A146G7D5_TERSA</name>
<dbReference type="InterPro" id="IPR017853">
    <property type="entry name" value="GH"/>
</dbReference>
<dbReference type="InterPro" id="IPR033452">
    <property type="entry name" value="GH30_C"/>
</dbReference>
<dbReference type="InterPro" id="IPR033453">
    <property type="entry name" value="Glyco_hydro_30_TIM-barrel"/>
</dbReference>
<protein>
    <submittedName>
        <fullName evidence="7">Glucosylceramidase</fullName>
    </submittedName>
</protein>
<sequence>MQRPFRHFLTAAYSSQRLSEQFETTSSAGPAKVSVLADKSVLFQTHIGFGGAFTEAAAHTFHRLGSKNREALVRAYFDNEVGHGYTLCRTHINSCDFALGNYASVEQAGDTDLKTFTLDRERREILPLIKEALAATREKVLLFASPWSPPAWMKTTERMNEGGKLKPEHRAAWAEYYVRYIREMEVEGLSIWGITVQNEPAATQPWDSCEYTAEEERDFVRDHLGPALKRAGLSDVKIIIWDHNRDMLVHRASVAYHDPEAAKYIWGAGFHWYVADKFDNVRLLHDAWPEKHLLFTEGCQEGGPHIGEWALGERYARSIINDLNHWTEGWVDWNLLLDETGGPNHVGNHCSAPILADTRTDTLLFQTSYYYIGHFSRFIRPGARRALCATTSDAVEATAYLNPDGTLAVVVMNPLEHNTNIELSVGNDRSLIQQPARSISTFVYPA</sequence>
<comment type="caution">
    <text evidence="7">The sequence shown here is derived from an EMBL/GenBank/DDBJ whole genome shotgun (WGS) entry which is preliminary data.</text>
</comment>
<evidence type="ECO:0000256" key="4">
    <source>
        <dbReference type="RuleBase" id="RU361188"/>
    </source>
</evidence>
<evidence type="ECO:0000256" key="2">
    <source>
        <dbReference type="ARBA" id="ARBA00022729"/>
    </source>
</evidence>
<dbReference type="Pfam" id="PF17189">
    <property type="entry name" value="Glyco_hydro_30C"/>
    <property type="match status" value="1"/>
</dbReference>
<dbReference type="InterPro" id="IPR001139">
    <property type="entry name" value="Glyco_hydro_30"/>
</dbReference>
<dbReference type="Pfam" id="PF02055">
    <property type="entry name" value="Glyco_hydro_30"/>
    <property type="match status" value="1"/>
</dbReference>
<proteinExistence type="inferred from homology"/>
<feature type="domain" description="Glycosyl hydrolase family 30 TIM-barrel" evidence="5">
    <location>
        <begin position="48"/>
        <end position="379"/>
    </location>
</feature>
<dbReference type="OrthoDB" id="9806701at2"/>
<dbReference type="GO" id="GO:0006680">
    <property type="term" value="P:glucosylceramide catabolic process"/>
    <property type="evidence" value="ECO:0007669"/>
    <property type="project" value="TreeGrafter"/>
</dbReference>
<dbReference type="Proteomes" id="UP000076023">
    <property type="component" value="Unassembled WGS sequence"/>
</dbReference>
<accession>A0A146G7D5</accession>
<dbReference type="InterPro" id="IPR013780">
    <property type="entry name" value="Glyco_hydro_b"/>
</dbReference>
<evidence type="ECO:0000313" key="7">
    <source>
        <dbReference type="EMBL" id="GAT33625.1"/>
    </source>
</evidence>
<dbReference type="SUPFAM" id="SSF51445">
    <property type="entry name" value="(Trans)glycosidases"/>
    <property type="match status" value="1"/>
</dbReference>
<dbReference type="Gene3D" id="2.60.40.1180">
    <property type="entry name" value="Golgi alpha-mannosidase II"/>
    <property type="match status" value="1"/>
</dbReference>
<evidence type="ECO:0000313" key="8">
    <source>
        <dbReference type="Proteomes" id="UP000076023"/>
    </source>
</evidence>
<comment type="similarity">
    <text evidence="1 4">Belongs to the glycosyl hydrolase 30 family.</text>
</comment>
<evidence type="ECO:0000259" key="6">
    <source>
        <dbReference type="Pfam" id="PF17189"/>
    </source>
</evidence>
<keyword evidence="2" id="KW-0732">Signal</keyword>
<evidence type="ECO:0000256" key="1">
    <source>
        <dbReference type="ARBA" id="ARBA00005382"/>
    </source>
</evidence>
<reference evidence="8" key="1">
    <citation type="journal article" date="2017" name="Genome Announc.">
        <title>Draft Genome Sequence of Terrimicrobium sacchariphilum NM-5T, a Facultative Anaerobic Soil Bacterium of the Class Spartobacteria.</title>
        <authorList>
            <person name="Qiu Y.L."/>
            <person name="Tourlousse D.M."/>
            <person name="Matsuura N."/>
            <person name="Ohashi A."/>
            <person name="Sekiguchi Y."/>
        </authorList>
    </citation>
    <scope>NUCLEOTIDE SEQUENCE [LARGE SCALE GENOMIC DNA]</scope>
    <source>
        <strain evidence="8">NM-5</strain>
    </source>
</reference>
<keyword evidence="3 4" id="KW-0378">Hydrolase</keyword>
<keyword evidence="4" id="KW-0326">Glycosidase</keyword>
<evidence type="ECO:0000259" key="5">
    <source>
        <dbReference type="Pfam" id="PF02055"/>
    </source>
</evidence>
<dbReference type="Gene3D" id="3.20.20.80">
    <property type="entry name" value="Glycosidases"/>
    <property type="match status" value="1"/>
</dbReference>
<dbReference type="PRINTS" id="PR00843">
    <property type="entry name" value="GLHYDRLASE30"/>
</dbReference>
<dbReference type="InParanoid" id="A0A146G7D5"/>
<gene>
    <name evidence="7" type="ORF">TSACC_22042</name>
</gene>
<dbReference type="EMBL" id="BDCO01000002">
    <property type="protein sequence ID" value="GAT33625.1"/>
    <property type="molecule type" value="Genomic_DNA"/>
</dbReference>
<dbReference type="PANTHER" id="PTHR11069">
    <property type="entry name" value="GLUCOSYLCERAMIDASE"/>
    <property type="match status" value="1"/>
</dbReference>
<dbReference type="GO" id="GO:0004348">
    <property type="term" value="F:glucosylceramidase activity"/>
    <property type="evidence" value="ECO:0007669"/>
    <property type="project" value="InterPro"/>
</dbReference>
<keyword evidence="8" id="KW-1185">Reference proteome</keyword>
<dbReference type="AlphaFoldDB" id="A0A146G7D5"/>
<evidence type="ECO:0000256" key="3">
    <source>
        <dbReference type="ARBA" id="ARBA00022801"/>
    </source>
</evidence>
<dbReference type="GO" id="GO:0016020">
    <property type="term" value="C:membrane"/>
    <property type="evidence" value="ECO:0007669"/>
    <property type="project" value="GOC"/>
</dbReference>
<dbReference type="PANTHER" id="PTHR11069:SF23">
    <property type="entry name" value="LYSOSOMAL ACID GLUCOSYLCERAMIDASE"/>
    <property type="match status" value="1"/>
</dbReference>
<feature type="domain" description="Glycosyl hydrolase family 30 beta sandwich" evidence="6">
    <location>
        <begin position="388"/>
        <end position="442"/>
    </location>
</feature>
<dbReference type="STRING" id="690879.TSACC_22042"/>
<organism evidence="7 8">
    <name type="scientific">Terrimicrobium sacchariphilum</name>
    <dbReference type="NCBI Taxonomy" id="690879"/>
    <lineage>
        <taxon>Bacteria</taxon>
        <taxon>Pseudomonadati</taxon>
        <taxon>Verrucomicrobiota</taxon>
        <taxon>Terrimicrobiia</taxon>
        <taxon>Terrimicrobiales</taxon>
        <taxon>Terrimicrobiaceae</taxon>
        <taxon>Terrimicrobium</taxon>
    </lineage>
</organism>